<keyword evidence="1" id="KW-1133">Transmembrane helix</keyword>
<reference evidence="2" key="1">
    <citation type="journal article" date="2001" name="J. Virol.">
        <title>Jaagsiekte sheep retrovirus proviral clone JSRV(JS7), derived from the JS7 lung tumor cell line, induces ovine pulmonary carcinoma and is integrated into the surfactant protein A gene.</title>
        <authorList>
            <person name="DeMartini J.C."/>
            <person name="Bishop J.V."/>
            <person name="Allen T.E."/>
            <person name="Jassim F.A."/>
            <person name="Sharp J.M."/>
            <person name="de las Heras M."/>
            <person name="Voelker D.R."/>
            <person name="Carlson J.O."/>
        </authorList>
    </citation>
    <scope>NUCLEOTIDE SEQUENCE</scope>
    <source>
        <strain evidence="2">JSRV</strain>
    </source>
</reference>
<evidence type="ECO:0000256" key="1">
    <source>
        <dbReference type="SAM" id="Phobius"/>
    </source>
</evidence>
<feature type="transmembrane region" description="Helical" evidence="1">
    <location>
        <begin position="76"/>
        <end position="99"/>
    </location>
</feature>
<organism evidence="2">
    <name type="scientific">Sheep pulmonary adenomatosis virus</name>
    <name type="common">Jaagsiekte sheep retrovirus</name>
    <name type="synonym">JSRV</name>
    <dbReference type="NCBI Taxonomy" id="11746"/>
    <lineage>
        <taxon>Viruses</taxon>
        <taxon>Riboviria</taxon>
        <taxon>Pararnavirae</taxon>
        <taxon>Artverviricota</taxon>
        <taxon>Revtraviricetes</taxon>
        <taxon>Ortervirales</taxon>
        <taxon>Retroviridae</taxon>
        <taxon>Orthoretrovirinae</taxon>
        <taxon>Betaretrovirus</taxon>
        <taxon>Betaretrovirus ovijaa</taxon>
    </lineage>
</organism>
<dbReference type="InterPro" id="IPR007289">
    <property type="entry name" value="JSRV_Vpu"/>
</dbReference>
<sequence>MFLLNKCFFNQLLMQPGNPMIYITKIVILYACNLKFLVKLHGKLLNLVLLVLNSLFSLNMVSTLEVYALITSGKQMLLTFLNLDVLNMFMFLLTLFPIFSWPLFTLENQHVTVFNIYCFVFLLQESLKPLKQIMDLGILAVLFNVFVFLFKFIIKQGFLIIHRDKVLWNEPINALNINY</sequence>
<dbReference type="Pfam" id="PF04160">
    <property type="entry name" value="Borrelia_orfX"/>
    <property type="match status" value="1"/>
</dbReference>
<keyword evidence="1" id="KW-0812">Transmembrane</keyword>
<dbReference type="EMBL" id="AF357971">
    <property type="protein sequence ID" value="AAK38687.1"/>
    <property type="molecule type" value="Genomic_DNA"/>
</dbReference>
<feature type="transmembrane region" description="Helical" evidence="1">
    <location>
        <begin position="45"/>
        <end position="70"/>
    </location>
</feature>
<name>Q95N65_JSRV</name>
<evidence type="ECO:0000313" key="2">
    <source>
        <dbReference type="EMBL" id="AAK38687.1"/>
    </source>
</evidence>
<feature type="transmembrane region" description="Helical" evidence="1">
    <location>
        <begin position="20"/>
        <end position="38"/>
    </location>
</feature>
<keyword evidence="1" id="KW-0472">Membrane</keyword>
<organismHost>
    <name type="scientific">Ovis aries</name>
    <name type="common">Sheep</name>
    <dbReference type="NCBI Taxonomy" id="9940"/>
</organismHost>
<gene>
    <name evidence="2" type="primary">pol</name>
</gene>
<protein>
    <submittedName>
        <fullName evidence="2">OrfX</fullName>
    </submittedName>
</protein>
<feature type="transmembrane region" description="Helical" evidence="1">
    <location>
        <begin position="133"/>
        <end position="154"/>
    </location>
</feature>
<proteinExistence type="predicted"/>
<accession>Q95N65</accession>